<reference evidence="1 2" key="1">
    <citation type="journal article" date="2020" name="Cell">
        <title>Large-Scale Comparative Analyses of Tick Genomes Elucidate Their Genetic Diversity and Vector Capacities.</title>
        <authorList>
            <consortium name="Tick Genome and Microbiome Consortium (TIGMIC)"/>
            <person name="Jia N."/>
            <person name="Wang J."/>
            <person name="Shi W."/>
            <person name="Du L."/>
            <person name="Sun Y."/>
            <person name="Zhan W."/>
            <person name="Jiang J.F."/>
            <person name="Wang Q."/>
            <person name="Zhang B."/>
            <person name="Ji P."/>
            <person name="Bell-Sakyi L."/>
            <person name="Cui X.M."/>
            <person name="Yuan T.T."/>
            <person name="Jiang B.G."/>
            <person name="Yang W.F."/>
            <person name="Lam T.T."/>
            <person name="Chang Q.C."/>
            <person name="Ding S.J."/>
            <person name="Wang X.J."/>
            <person name="Zhu J.G."/>
            <person name="Ruan X.D."/>
            <person name="Zhao L."/>
            <person name="Wei J.T."/>
            <person name="Ye R.Z."/>
            <person name="Que T.C."/>
            <person name="Du C.H."/>
            <person name="Zhou Y.H."/>
            <person name="Cheng J.X."/>
            <person name="Dai P.F."/>
            <person name="Guo W.B."/>
            <person name="Han X.H."/>
            <person name="Huang E.J."/>
            <person name="Li L.F."/>
            <person name="Wei W."/>
            <person name="Gao Y.C."/>
            <person name="Liu J.Z."/>
            <person name="Shao H.Z."/>
            <person name="Wang X."/>
            <person name="Wang C.C."/>
            <person name="Yang T.C."/>
            <person name="Huo Q.B."/>
            <person name="Li W."/>
            <person name="Chen H.Y."/>
            <person name="Chen S.E."/>
            <person name="Zhou L.G."/>
            <person name="Ni X.B."/>
            <person name="Tian J.H."/>
            <person name="Sheng Y."/>
            <person name="Liu T."/>
            <person name="Pan Y.S."/>
            <person name="Xia L.Y."/>
            <person name="Li J."/>
            <person name="Zhao F."/>
            <person name="Cao W.C."/>
        </authorList>
    </citation>
    <scope>NUCLEOTIDE SEQUENCE [LARGE SCALE GENOMIC DNA]</scope>
    <source>
        <strain evidence="1">Iper-2018</strain>
    </source>
</reference>
<proteinExistence type="predicted"/>
<evidence type="ECO:0000313" key="1">
    <source>
        <dbReference type="EMBL" id="KAG0426412.1"/>
    </source>
</evidence>
<accession>A0AC60Q039</accession>
<name>A0AC60Q039_IXOPE</name>
<dbReference type="Proteomes" id="UP000805193">
    <property type="component" value="Unassembled WGS sequence"/>
</dbReference>
<organism evidence="1 2">
    <name type="scientific">Ixodes persulcatus</name>
    <name type="common">Taiga tick</name>
    <dbReference type="NCBI Taxonomy" id="34615"/>
    <lineage>
        <taxon>Eukaryota</taxon>
        <taxon>Metazoa</taxon>
        <taxon>Ecdysozoa</taxon>
        <taxon>Arthropoda</taxon>
        <taxon>Chelicerata</taxon>
        <taxon>Arachnida</taxon>
        <taxon>Acari</taxon>
        <taxon>Parasitiformes</taxon>
        <taxon>Ixodida</taxon>
        <taxon>Ixodoidea</taxon>
        <taxon>Ixodidae</taxon>
        <taxon>Ixodinae</taxon>
        <taxon>Ixodes</taxon>
    </lineage>
</organism>
<dbReference type="EMBL" id="JABSTQ010009721">
    <property type="protein sequence ID" value="KAG0426412.1"/>
    <property type="molecule type" value="Genomic_DNA"/>
</dbReference>
<keyword evidence="2" id="KW-1185">Reference proteome</keyword>
<gene>
    <name evidence="1" type="ORF">HPB47_026479</name>
</gene>
<protein>
    <submittedName>
        <fullName evidence="1">Uncharacterized protein</fullName>
    </submittedName>
</protein>
<evidence type="ECO:0000313" key="2">
    <source>
        <dbReference type="Proteomes" id="UP000805193"/>
    </source>
</evidence>
<sequence length="233" mass="24677">MIPHPRNAAPRRLLDGTGYASSAPRAKITLELHPPDTGAGDSRSVHVWPPSFVESCSRAHEHAPSPFESGRATHSARIVAATSNPCRCAMEKDVRHGGTACAKIKTWASPCWEQNTARSAHRDDDDGDDYDSRVRPLPPVSAFLNNRFSSTLASSSAGVGASAGAAVAATRRFHPATAVSALAIGGASAEARVNVTSPRPGSISRRRLLSANSRICPIHTFVFGDGEECRFGK</sequence>
<comment type="caution">
    <text evidence="1">The sequence shown here is derived from an EMBL/GenBank/DDBJ whole genome shotgun (WGS) entry which is preliminary data.</text>
</comment>